<feature type="compositionally biased region" description="Low complexity" evidence="2">
    <location>
        <begin position="119"/>
        <end position="130"/>
    </location>
</feature>
<evidence type="ECO:0000313" key="4">
    <source>
        <dbReference type="Proteomes" id="UP000383932"/>
    </source>
</evidence>
<comment type="caution">
    <text evidence="3">The sequence shown here is derived from an EMBL/GenBank/DDBJ whole genome shotgun (WGS) entry which is preliminary data.</text>
</comment>
<sequence length="180" mass="19794">MNFGRNSRGTNRTPRASADTVCQKCLQRGHFIYECKFTQPYKSRPSRTQLLEKPELARKRGDKPSVEVPEEFKKSHKRTGIANKILEEKEKDREAKRKRSASPDSSSSDSDSDSDSDSSSDSSSSGSGSDSDSDSSRGSHKRVRRGKSRSKSVSSDRSSQGQGKGKARARSASVDSRGSR</sequence>
<dbReference type="AlphaFoldDB" id="A0A5N5QB92"/>
<organism evidence="3 4">
    <name type="scientific">Ceratobasidium theobromae</name>
    <dbReference type="NCBI Taxonomy" id="1582974"/>
    <lineage>
        <taxon>Eukaryota</taxon>
        <taxon>Fungi</taxon>
        <taxon>Dikarya</taxon>
        <taxon>Basidiomycota</taxon>
        <taxon>Agaricomycotina</taxon>
        <taxon>Agaricomycetes</taxon>
        <taxon>Cantharellales</taxon>
        <taxon>Ceratobasidiaceae</taxon>
        <taxon>Ceratobasidium</taxon>
    </lineage>
</organism>
<accession>A0A5N5QB92</accession>
<feature type="compositionally biased region" description="Basic residues" evidence="2">
    <location>
        <begin position="138"/>
        <end position="150"/>
    </location>
</feature>
<dbReference type="Pfam" id="PF13917">
    <property type="entry name" value="zf-CCHC_3"/>
    <property type="match status" value="1"/>
</dbReference>
<dbReference type="PANTHER" id="PTHR13491">
    <property type="entry name" value="ZCCHC10 PROTEIN"/>
    <property type="match status" value="1"/>
</dbReference>
<reference evidence="3 4" key="1">
    <citation type="journal article" date="2019" name="Fungal Biol. Biotechnol.">
        <title>Draft genome sequence of fastidious pathogen Ceratobasidium theobromae, which causes vascular-streak dieback in Theobroma cacao.</title>
        <authorList>
            <person name="Ali S.S."/>
            <person name="Asman A."/>
            <person name="Shao J."/>
            <person name="Firmansyah A.P."/>
            <person name="Susilo A.W."/>
            <person name="Rosmana A."/>
            <person name="McMahon P."/>
            <person name="Junaid M."/>
            <person name="Guest D."/>
            <person name="Kheng T.Y."/>
            <person name="Meinhardt L.W."/>
            <person name="Bailey B.A."/>
        </authorList>
    </citation>
    <scope>NUCLEOTIDE SEQUENCE [LARGE SCALE GENOMIC DNA]</scope>
    <source>
        <strain evidence="3 4">CT2</strain>
    </source>
</reference>
<name>A0A5N5QB92_9AGAM</name>
<gene>
    <name evidence="3" type="ORF">CTheo_7520</name>
</gene>
<proteinExistence type="predicted"/>
<dbReference type="GO" id="GO:0003676">
    <property type="term" value="F:nucleic acid binding"/>
    <property type="evidence" value="ECO:0007669"/>
    <property type="project" value="InterPro"/>
</dbReference>
<feature type="compositionally biased region" description="Basic and acidic residues" evidence="2">
    <location>
        <begin position="85"/>
        <end position="95"/>
    </location>
</feature>
<dbReference type="Proteomes" id="UP000383932">
    <property type="component" value="Unassembled WGS sequence"/>
</dbReference>
<dbReference type="EMBL" id="SSOP01000327">
    <property type="protein sequence ID" value="KAB5589042.1"/>
    <property type="molecule type" value="Genomic_DNA"/>
</dbReference>
<feature type="compositionally biased region" description="Basic and acidic residues" evidence="2">
    <location>
        <begin position="50"/>
        <end position="73"/>
    </location>
</feature>
<dbReference type="OrthoDB" id="437973at2759"/>
<dbReference type="GO" id="GO:0008270">
    <property type="term" value="F:zinc ion binding"/>
    <property type="evidence" value="ECO:0007669"/>
    <property type="project" value="InterPro"/>
</dbReference>
<dbReference type="InterPro" id="IPR039715">
    <property type="entry name" value="ZCCHC10"/>
</dbReference>
<dbReference type="GO" id="GO:0006397">
    <property type="term" value="P:mRNA processing"/>
    <property type="evidence" value="ECO:0007669"/>
    <property type="project" value="UniProtKB-KW"/>
</dbReference>
<evidence type="ECO:0000256" key="2">
    <source>
        <dbReference type="SAM" id="MobiDB-lite"/>
    </source>
</evidence>
<keyword evidence="4" id="KW-1185">Reference proteome</keyword>
<dbReference type="InterPro" id="IPR036875">
    <property type="entry name" value="Znf_CCHC_sf"/>
</dbReference>
<keyword evidence="1" id="KW-0507">mRNA processing</keyword>
<evidence type="ECO:0000313" key="3">
    <source>
        <dbReference type="EMBL" id="KAB5589042.1"/>
    </source>
</evidence>
<dbReference type="PANTHER" id="PTHR13491:SF0">
    <property type="entry name" value="ZINC FINGER CCHC DOMAIN-CONTAINING PROTEIN 10"/>
    <property type="match status" value="1"/>
</dbReference>
<evidence type="ECO:0000256" key="1">
    <source>
        <dbReference type="ARBA" id="ARBA00022664"/>
    </source>
</evidence>
<protein>
    <recommendedName>
        <fullName evidence="5">Zinc knuckle-domain-containing protein</fullName>
    </recommendedName>
</protein>
<evidence type="ECO:0008006" key="5">
    <source>
        <dbReference type="Google" id="ProtNLM"/>
    </source>
</evidence>
<feature type="region of interest" description="Disordered" evidence="2">
    <location>
        <begin position="42"/>
        <end position="180"/>
    </location>
</feature>
<dbReference type="SUPFAM" id="SSF57756">
    <property type="entry name" value="Retrovirus zinc finger-like domains"/>
    <property type="match status" value="1"/>
</dbReference>